<feature type="compositionally biased region" description="Basic and acidic residues" evidence="1">
    <location>
        <begin position="810"/>
        <end position="819"/>
    </location>
</feature>
<feature type="compositionally biased region" description="Basic and acidic residues" evidence="1">
    <location>
        <begin position="27"/>
        <end position="40"/>
    </location>
</feature>
<feature type="compositionally biased region" description="Basic and acidic residues" evidence="1">
    <location>
        <begin position="888"/>
        <end position="898"/>
    </location>
</feature>
<feature type="compositionally biased region" description="Basic and acidic residues" evidence="1">
    <location>
        <begin position="96"/>
        <end position="118"/>
    </location>
</feature>
<organism evidence="2 3">
    <name type="scientific">Artemia franciscana</name>
    <name type="common">Brine shrimp</name>
    <name type="synonym">Artemia sanfranciscana</name>
    <dbReference type="NCBI Taxonomy" id="6661"/>
    <lineage>
        <taxon>Eukaryota</taxon>
        <taxon>Metazoa</taxon>
        <taxon>Ecdysozoa</taxon>
        <taxon>Arthropoda</taxon>
        <taxon>Crustacea</taxon>
        <taxon>Branchiopoda</taxon>
        <taxon>Anostraca</taxon>
        <taxon>Artemiidae</taxon>
        <taxon>Artemia</taxon>
    </lineage>
</organism>
<feature type="compositionally biased region" description="Polar residues" evidence="1">
    <location>
        <begin position="1"/>
        <end position="18"/>
    </location>
</feature>
<feature type="compositionally biased region" description="Low complexity" evidence="1">
    <location>
        <begin position="918"/>
        <end position="946"/>
    </location>
</feature>
<feature type="compositionally biased region" description="Basic and acidic residues" evidence="1">
    <location>
        <begin position="965"/>
        <end position="979"/>
    </location>
</feature>
<feature type="compositionally biased region" description="Basic residues" evidence="1">
    <location>
        <begin position="947"/>
        <end position="959"/>
    </location>
</feature>
<accession>A0AA88HCK1</accession>
<evidence type="ECO:0000313" key="2">
    <source>
        <dbReference type="EMBL" id="KAK2706565.1"/>
    </source>
</evidence>
<dbReference type="Proteomes" id="UP001187531">
    <property type="component" value="Unassembled WGS sequence"/>
</dbReference>
<dbReference type="EMBL" id="JAVRJZ010000020">
    <property type="protein sequence ID" value="KAK2706565.1"/>
    <property type="molecule type" value="Genomic_DNA"/>
</dbReference>
<evidence type="ECO:0000313" key="3">
    <source>
        <dbReference type="Proteomes" id="UP001187531"/>
    </source>
</evidence>
<feature type="region of interest" description="Disordered" evidence="1">
    <location>
        <begin position="1"/>
        <end position="40"/>
    </location>
</feature>
<feature type="compositionally biased region" description="Basic and acidic residues" evidence="1">
    <location>
        <begin position="721"/>
        <end position="779"/>
    </location>
</feature>
<feature type="compositionally biased region" description="Low complexity" evidence="1">
    <location>
        <begin position="407"/>
        <end position="416"/>
    </location>
</feature>
<feature type="compositionally biased region" description="Polar residues" evidence="1">
    <location>
        <begin position="799"/>
        <end position="809"/>
    </location>
</feature>
<feature type="compositionally biased region" description="Basic and acidic residues" evidence="1">
    <location>
        <begin position="843"/>
        <end position="876"/>
    </location>
</feature>
<comment type="caution">
    <text evidence="2">The sequence shown here is derived from an EMBL/GenBank/DDBJ whole genome shotgun (WGS) entry which is preliminary data.</text>
</comment>
<reference evidence="2" key="1">
    <citation type="submission" date="2023-07" db="EMBL/GenBank/DDBJ databases">
        <title>Chromosome-level genome assembly of Artemia franciscana.</title>
        <authorList>
            <person name="Jo E."/>
        </authorList>
    </citation>
    <scope>NUCLEOTIDE SEQUENCE</scope>
    <source>
        <tissue evidence="2">Whole body</tissue>
    </source>
</reference>
<evidence type="ECO:0000256" key="1">
    <source>
        <dbReference type="SAM" id="MobiDB-lite"/>
    </source>
</evidence>
<feature type="region of interest" description="Disordered" evidence="1">
    <location>
        <begin position="403"/>
        <end position="434"/>
    </location>
</feature>
<feature type="region of interest" description="Disordered" evidence="1">
    <location>
        <begin position="721"/>
        <end position="830"/>
    </location>
</feature>
<feature type="region of interest" description="Disordered" evidence="1">
    <location>
        <begin position="96"/>
        <end position="212"/>
    </location>
</feature>
<gene>
    <name evidence="2" type="ORF">QYM36_016559</name>
</gene>
<feature type="region of interest" description="Disordered" evidence="1">
    <location>
        <begin position="843"/>
        <end position="995"/>
    </location>
</feature>
<dbReference type="AlphaFoldDB" id="A0AA88HCK1"/>
<name>A0AA88HCK1_ARTSF</name>
<feature type="compositionally biased region" description="Basic residues" evidence="1">
    <location>
        <begin position="124"/>
        <end position="133"/>
    </location>
</feature>
<feature type="region of interest" description="Disordered" evidence="1">
    <location>
        <begin position="326"/>
        <end position="350"/>
    </location>
</feature>
<sequence>MGNSGSVQDPIWNQTYPRPRSHSQPRTRQDRWPSYDIGGHESRISKYHKRGISPDPQMVKVLPQRIPGQKLKLTENGNILNQGGTISVRKVEAKFEKEKRDFKSEPDLRECEPVKKTSEAPSKQKIRSRKKVRAPAPNFGSDSSDHRERRPVSEDRSRASSVSSKRDMQSVACTDNESDFNGPVVTLQKETSFRTKEPQTVNESGWDEIDNSQLRPRVALVSSDPAFQMEVKKAVQRKASVLEKPQTFYFGQNPGDMEVAVPSDDQFIVKAVVNNAKHSLPTDNSCRDKGNEIKSNFSEPLLPDNSEIEARRERINSFVNESQAGLWKEQNIPAPPPVYPLTTESEEEDDKISLHLRPTLPKKQLELPKFSPSAAWRALNDTSSQIHSKVVKSSQLLEEDIKHRSGDSGISGDTSSPAPGVEKPLAASSPVYQSWAPEQDLDASSVIEEHEELVRRGSGAVTPPKLIPGKTSMFTKNQAWSDSSSACQRAKNKKCEEITLQQPTPYKFNSIRKLKRSVSGAVSSVFSSRSSSTQSISNDSPGNWYLSRSTTQLNESADISANLSSSMPALNHDNPDFAVVSVSNRQSRIIYLPEYDSRRTSSLHRTPKEQEFDVRRAKSADPLYTNNKSKAMSSTSVSNLLKSEQRKAKKFTFKSTLRVNERKMLEEKLSREAEEKEKKRLAEAEIMRRVEEDFQRKRFAERNNVKQQLHMLQTIEKEAEKCSSLRRERVSAVRKDSGFRDHSLSEKNSDDSWEPVRRTPSGEENRFNDFERSPKEVSSTHKKFNHTKSSYPRDPTIDYSINTSDLSRSSWEEKTRQEPDGATNPPPAHFIRKENCQYRKDVISASKKRDANIDGSRMKRSMDNVLRKQHNKKSDIPSKLGIPLSMNPRRDLSPDRKKSIYKQLSEIVDDDKSSRAPSQLSNSQDQSDSRSTNMSQSISPPNSGSSRSRKIRDLKKPRRLTQELSEYREDNRREYKDYLGRTYLEYSPRRPVSSG</sequence>
<proteinExistence type="predicted"/>
<keyword evidence="3" id="KW-1185">Reference proteome</keyword>
<protein>
    <submittedName>
        <fullName evidence="2">Uncharacterized protein</fullName>
    </submittedName>
</protein>
<feature type="compositionally biased region" description="Basic and acidic residues" evidence="1">
    <location>
        <begin position="143"/>
        <end position="168"/>
    </location>
</feature>